<accession>A0AAV6M0Q8</accession>
<protein>
    <submittedName>
        <fullName evidence="19">Polyubiquitin 10</fullName>
    </submittedName>
</protein>
<evidence type="ECO:0000256" key="6">
    <source>
        <dbReference type="ARBA" id="ARBA00022499"/>
    </source>
</evidence>
<dbReference type="FunFam" id="3.10.20.90:FF:000016">
    <property type="entry name" value="Polyubiquitin 3"/>
    <property type="match status" value="5"/>
</dbReference>
<dbReference type="Pfam" id="PF00240">
    <property type="entry name" value="ubiquitin"/>
    <property type="match status" value="5"/>
</dbReference>
<keyword evidence="11" id="KW-0472">Membrane</keyword>
<evidence type="ECO:0000256" key="14">
    <source>
        <dbReference type="ARBA" id="ARBA00023242"/>
    </source>
</evidence>
<comment type="caution">
    <text evidence="19">The sequence shown here is derived from an EMBL/GenBank/DDBJ whole genome shotgun (WGS) entry which is preliminary data.</text>
</comment>
<keyword evidence="13" id="KW-0143">Chaperone</keyword>
<dbReference type="CDD" id="cd06257">
    <property type="entry name" value="DnaJ"/>
    <property type="match status" value="1"/>
</dbReference>
<dbReference type="AlphaFoldDB" id="A0AAV6M0Q8"/>
<evidence type="ECO:0000256" key="1">
    <source>
        <dbReference type="ARBA" id="ARBA00004123"/>
    </source>
</evidence>
<dbReference type="PROSITE" id="PS50053">
    <property type="entry name" value="UBIQUITIN_2"/>
    <property type="match status" value="5"/>
</dbReference>
<evidence type="ECO:0000256" key="12">
    <source>
        <dbReference type="ARBA" id="ARBA00023180"/>
    </source>
</evidence>
<evidence type="ECO:0000256" key="3">
    <source>
        <dbReference type="ARBA" id="ARBA00004496"/>
    </source>
</evidence>
<dbReference type="PROSITE" id="PS00299">
    <property type="entry name" value="UBIQUITIN_1"/>
    <property type="match status" value="5"/>
</dbReference>
<dbReference type="CDD" id="cd01803">
    <property type="entry name" value="Ubl_ubiquitin"/>
    <property type="match status" value="5"/>
</dbReference>
<dbReference type="PROSITE" id="PS00636">
    <property type="entry name" value="DNAJ_1"/>
    <property type="match status" value="1"/>
</dbReference>
<evidence type="ECO:0000256" key="7">
    <source>
        <dbReference type="ARBA" id="ARBA00022692"/>
    </source>
</evidence>
<keyword evidence="12" id="KW-0325">Glycoprotein</keyword>
<feature type="domain" description="Ubiquitin-like" evidence="17">
    <location>
        <begin position="446"/>
        <end position="521"/>
    </location>
</feature>
<dbReference type="SMART" id="SM00271">
    <property type="entry name" value="DnaJ"/>
    <property type="match status" value="1"/>
</dbReference>
<keyword evidence="20" id="KW-1185">Reference proteome</keyword>
<evidence type="ECO:0000256" key="5">
    <source>
        <dbReference type="ARBA" id="ARBA00022490"/>
    </source>
</evidence>
<evidence type="ECO:0000256" key="15">
    <source>
        <dbReference type="ARBA" id="ARBA00056093"/>
    </source>
</evidence>
<feature type="domain" description="Ubiquitin-like" evidence="17">
    <location>
        <begin position="598"/>
        <end position="673"/>
    </location>
</feature>
<evidence type="ECO:0000256" key="4">
    <source>
        <dbReference type="ARBA" id="ARBA00008430"/>
    </source>
</evidence>
<keyword evidence="6" id="KW-1017">Isopeptide bond</keyword>
<dbReference type="EMBL" id="JAGKQH010000018">
    <property type="protein sequence ID" value="KAG6573208.1"/>
    <property type="molecule type" value="Genomic_DNA"/>
</dbReference>
<proteinExistence type="inferred from homology"/>
<evidence type="ECO:0000256" key="8">
    <source>
        <dbReference type="ARBA" id="ARBA00022729"/>
    </source>
</evidence>
<dbReference type="Proteomes" id="UP000685013">
    <property type="component" value="Chromosome 18"/>
</dbReference>
<feature type="domain" description="Ubiquitin-like" evidence="17">
    <location>
        <begin position="370"/>
        <end position="445"/>
    </location>
</feature>
<dbReference type="InterPro" id="IPR050158">
    <property type="entry name" value="Ubiquitin_ubiquitin-like"/>
</dbReference>
<dbReference type="InterPro" id="IPR000626">
    <property type="entry name" value="Ubiquitin-like_dom"/>
</dbReference>
<dbReference type="SMART" id="SM00213">
    <property type="entry name" value="UBQ"/>
    <property type="match status" value="5"/>
</dbReference>
<organism evidence="19 20">
    <name type="scientific">Cucurbita argyrosperma subsp. sororia</name>
    <dbReference type="NCBI Taxonomy" id="37648"/>
    <lineage>
        <taxon>Eukaryota</taxon>
        <taxon>Viridiplantae</taxon>
        <taxon>Streptophyta</taxon>
        <taxon>Embryophyta</taxon>
        <taxon>Tracheophyta</taxon>
        <taxon>Spermatophyta</taxon>
        <taxon>Magnoliopsida</taxon>
        <taxon>eudicotyledons</taxon>
        <taxon>Gunneridae</taxon>
        <taxon>Pentapetalae</taxon>
        <taxon>rosids</taxon>
        <taxon>fabids</taxon>
        <taxon>Cucurbitales</taxon>
        <taxon>Cucurbitaceae</taxon>
        <taxon>Cucurbiteae</taxon>
        <taxon>Cucurbita</taxon>
    </lineage>
</organism>
<gene>
    <name evidence="19" type="primary">UBQ10</name>
    <name evidence="19" type="ORF">SDJN03_27095</name>
</gene>
<dbReference type="GO" id="GO:0005634">
    <property type="term" value="C:nucleus"/>
    <property type="evidence" value="ECO:0007669"/>
    <property type="project" value="UniProtKB-SubCell"/>
</dbReference>
<keyword evidence="14" id="KW-0539">Nucleus</keyword>
<dbReference type="FunFam" id="1.10.287.110:FF:000050">
    <property type="entry name" value="Chaperone protein dnaJ 50"/>
    <property type="match status" value="1"/>
</dbReference>
<evidence type="ECO:0000259" key="18">
    <source>
        <dbReference type="PROSITE" id="PS50076"/>
    </source>
</evidence>
<feature type="chain" id="PRO_5043338773" evidence="16">
    <location>
        <begin position="28"/>
        <end position="674"/>
    </location>
</feature>
<evidence type="ECO:0000256" key="2">
    <source>
        <dbReference type="ARBA" id="ARBA00004477"/>
    </source>
</evidence>
<comment type="similarity">
    <text evidence="4">Belongs to the ubiquitin family.</text>
</comment>
<feature type="domain" description="J" evidence="18">
    <location>
        <begin position="34"/>
        <end position="98"/>
    </location>
</feature>
<feature type="signal peptide" evidence="16">
    <location>
        <begin position="1"/>
        <end position="27"/>
    </location>
</feature>
<feature type="domain" description="Ubiquitin-like" evidence="17">
    <location>
        <begin position="294"/>
        <end position="369"/>
    </location>
</feature>
<sequence length="674" mass="76989">MAPPATTRWRAIVSIMVMLLLISPSMAIYCDEDDCYDLLGVSQSATQSEIKKAYYKLSLKHHPDKNPDPESKKQFVKIANAYEILKDESTREQYDYAIAHPEEVFYNTARYYHAYYGHKTDARAVLVGLLLILSGFQYLNQWTRYHQAIDMVKKTPAYKNKLRALELERSGGATNKKKGHKQLDKKVDEDLGKELELQIKGAEKPSVWEILAIRFILLPYTIGKLSLWTGCWFWRYKVKKIPYSWEDAAYLTQRSLRVPIDAWKNIDESTKEDLIRRCLWKKSNLESYIEFFKMQIFVKTLTGKTITLEVESSDTIDNVKAKIQDKEGIPPDQQRLIFAGKQLEDGRTLADYNIQKESTLHLVLRLRGGMQIFVKTLTGKTITLEVESSDTIDNVKAKIQDKEGIPPDQQRLIFAGKQLEDGRTLADYNIQKESTLHLVLRLRGGMQIFVKTLTGKTITLEVESSDTIDNVKAKIQDKEGIPPDQQRLIFAGKQLEDGRTLADYNIQKESTLHLVLRLRGGMQIFVKTLTGKTITLEVESSDTIDNVKAKIQDKEGIPPDQQRLIFAGKQLEDGRTLADYNIQKESTLHLVLRLRGGMQIFVKTLTGKTITLEVESSDTIDNVKAKIQDKEGIPPDQQRLIFAGKQLEDGRTLADYNIQKESTLHLVLRLRGGF</sequence>
<evidence type="ECO:0000256" key="10">
    <source>
        <dbReference type="ARBA" id="ARBA00022989"/>
    </source>
</evidence>
<evidence type="ECO:0000313" key="19">
    <source>
        <dbReference type="EMBL" id="KAG6573208.1"/>
    </source>
</evidence>
<evidence type="ECO:0000256" key="9">
    <source>
        <dbReference type="ARBA" id="ARBA00022824"/>
    </source>
</evidence>
<comment type="subcellular location">
    <subcellularLocation>
        <location evidence="3">Cytoplasm</location>
    </subcellularLocation>
    <subcellularLocation>
        <location evidence="2">Endoplasmic reticulum membrane</location>
        <topology evidence="2">Multi-pass membrane protein</topology>
    </subcellularLocation>
    <subcellularLocation>
        <location evidence="1">Nucleus</location>
    </subcellularLocation>
</comment>
<dbReference type="PROSITE" id="PS50076">
    <property type="entry name" value="DNAJ_2"/>
    <property type="match status" value="1"/>
</dbReference>
<evidence type="ECO:0000256" key="16">
    <source>
        <dbReference type="SAM" id="SignalP"/>
    </source>
</evidence>
<name>A0AAV6M0Q8_9ROSI</name>
<dbReference type="GO" id="GO:0005789">
    <property type="term" value="C:endoplasmic reticulum membrane"/>
    <property type="evidence" value="ECO:0007669"/>
    <property type="project" value="UniProtKB-SubCell"/>
</dbReference>
<feature type="non-terminal residue" evidence="19">
    <location>
        <position position="1"/>
    </location>
</feature>
<dbReference type="InterPro" id="IPR019954">
    <property type="entry name" value="Ubiquitin_CS"/>
</dbReference>
<dbReference type="GO" id="GO:0003729">
    <property type="term" value="F:mRNA binding"/>
    <property type="evidence" value="ECO:0007669"/>
    <property type="project" value="UniProtKB-ARBA"/>
</dbReference>
<dbReference type="PANTHER" id="PTHR10666">
    <property type="entry name" value="UBIQUITIN"/>
    <property type="match status" value="1"/>
</dbReference>
<dbReference type="Pfam" id="PF00226">
    <property type="entry name" value="DnaJ"/>
    <property type="match status" value="1"/>
</dbReference>
<keyword evidence="7" id="KW-0812">Transmembrane</keyword>
<evidence type="ECO:0000313" key="20">
    <source>
        <dbReference type="Proteomes" id="UP000685013"/>
    </source>
</evidence>
<dbReference type="InterPro" id="IPR001623">
    <property type="entry name" value="DnaJ_domain"/>
</dbReference>
<keyword evidence="5" id="KW-0963">Cytoplasm</keyword>
<evidence type="ECO:0000259" key="17">
    <source>
        <dbReference type="PROSITE" id="PS50053"/>
    </source>
</evidence>
<keyword evidence="9" id="KW-0256">Endoplasmic reticulum</keyword>
<keyword evidence="8 16" id="KW-0732">Signal</keyword>
<keyword evidence="10" id="KW-1133">Transmembrane helix</keyword>
<comment type="function">
    <text evidence="15">May play a role in protein folding in the endoplasmic reticulum.</text>
</comment>
<reference evidence="19 20" key="1">
    <citation type="journal article" date="2021" name="Hortic Res">
        <title>The domestication of Cucurbita argyrosperma as revealed by the genome of its wild relative.</title>
        <authorList>
            <person name="Barrera-Redondo J."/>
            <person name="Sanchez-de la Vega G."/>
            <person name="Aguirre-Liguori J.A."/>
            <person name="Castellanos-Morales G."/>
            <person name="Gutierrez-Guerrero Y.T."/>
            <person name="Aguirre-Dugua X."/>
            <person name="Aguirre-Planter E."/>
            <person name="Tenaillon M.I."/>
            <person name="Lira-Saade R."/>
            <person name="Eguiarte L.E."/>
        </authorList>
    </citation>
    <scope>NUCLEOTIDE SEQUENCE [LARGE SCALE GENOMIC DNA]</scope>
    <source>
        <strain evidence="19">JBR-2021</strain>
    </source>
</reference>
<dbReference type="InterPro" id="IPR018253">
    <property type="entry name" value="DnaJ_domain_CS"/>
</dbReference>
<evidence type="ECO:0000256" key="13">
    <source>
        <dbReference type="ARBA" id="ARBA00023186"/>
    </source>
</evidence>
<feature type="domain" description="Ubiquitin-like" evidence="17">
    <location>
        <begin position="522"/>
        <end position="597"/>
    </location>
</feature>
<evidence type="ECO:0000256" key="11">
    <source>
        <dbReference type="ARBA" id="ARBA00023136"/>
    </source>
</evidence>